<dbReference type="InterPro" id="IPR011944">
    <property type="entry name" value="Steroid_delta5-4_isomerase"/>
</dbReference>
<dbReference type="Proteomes" id="UP000400924">
    <property type="component" value="Unassembled WGS sequence"/>
</dbReference>
<dbReference type="PIRSF" id="PIRSF028470">
    <property type="entry name" value="UCP028470"/>
    <property type="match status" value="1"/>
</dbReference>
<feature type="domain" description="Calcium/calmodulin-dependent protein kinase II association-domain" evidence="2">
    <location>
        <begin position="43"/>
        <end position="166"/>
    </location>
</feature>
<dbReference type="GO" id="GO:0004683">
    <property type="term" value="F:calcium/calmodulin-dependent protein kinase activity"/>
    <property type="evidence" value="ECO:0007669"/>
    <property type="project" value="InterPro"/>
</dbReference>
<evidence type="ECO:0000256" key="1">
    <source>
        <dbReference type="SAM" id="SignalP"/>
    </source>
</evidence>
<dbReference type="OrthoDB" id="953853at2"/>
<dbReference type="GO" id="GO:0005516">
    <property type="term" value="F:calmodulin binding"/>
    <property type="evidence" value="ECO:0007669"/>
    <property type="project" value="InterPro"/>
</dbReference>
<dbReference type="RefSeq" id="WP_152778145.1">
    <property type="nucleotide sequence ID" value="NZ_VJZC01000848.1"/>
</dbReference>
<feature type="chain" id="PRO_5038355943" evidence="1">
    <location>
        <begin position="21"/>
        <end position="168"/>
    </location>
</feature>
<organism evidence="3 4">
    <name type="scientific">Streptomyces spongiae</name>
    <dbReference type="NCBI Taxonomy" id="565072"/>
    <lineage>
        <taxon>Bacteria</taxon>
        <taxon>Bacillati</taxon>
        <taxon>Actinomycetota</taxon>
        <taxon>Actinomycetes</taxon>
        <taxon>Kitasatosporales</taxon>
        <taxon>Streptomycetaceae</taxon>
        <taxon>Streptomyces</taxon>
    </lineage>
</organism>
<accession>A0A5N8XYX4</accession>
<dbReference type="AlphaFoldDB" id="A0A5N8XYX4"/>
<dbReference type="InterPro" id="IPR032710">
    <property type="entry name" value="NTF2-like_dom_sf"/>
</dbReference>
<dbReference type="InterPro" id="IPR013543">
    <property type="entry name" value="Ca/CaM-dep_prot_kinase-assoc"/>
</dbReference>
<keyword evidence="4" id="KW-1185">Reference proteome</keyword>
<dbReference type="Pfam" id="PF08332">
    <property type="entry name" value="CaMKII_AD"/>
    <property type="match status" value="1"/>
</dbReference>
<keyword evidence="1" id="KW-0732">Signal</keyword>
<dbReference type="Gene3D" id="3.10.450.50">
    <property type="match status" value="1"/>
</dbReference>
<sequence length="168" mass="18498">MTRKARIRTALVTAAAVATAATVTAGISVASPDHKEQAAKPTKKQVTSLFDRWNAALQTGDAHKVADLYAKDAVLLPTVSNKVRTDRAGIVDYFEHFLANKPFGKKVETHVNILDRNSAIDTGVYEFTLTDPKTGQKRVVEARYTYEYEKRGGNWLIVNHHSSAMPEG</sequence>
<proteinExistence type="predicted"/>
<dbReference type="SUPFAM" id="SSF54427">
    <property type="entry name" value="NTF2-like"/>
    <property type="match status" value="1"/>
</dbReference>
<comment type="caution">
    <text evidence="3">The sequence shown here is derived from an EMBL/GenBank/DDBJ whole genome shotgun (WGS) entry which is preliminary data.</text>
</comment>
<dbReference type="NCBIfam" id="TIGR02246">
    <property type="entry name" value="SgcJ/EcaC family oxidoreductase"/>
    <property type="match status" value="1"/>
</dbReference>
<gene>
    <name evidence="3" type="ORF">FNH08_47675</name>
</gene>
<reference evidence="3 4" key="1">
    <citation type="submission" date="2019-07" db="EMBL/GenBank/DDBJ databases">
        <title>New species of Amycolatopsis and Streptomyces.</title>
        <authorList>
            <person name="Duangmal K."/>
            <person name="Teo W.F.A."/>
            <person name="Lipun K."/>
        </authorList>
    </citation>
    <scope>NUCLEOTIDE SEQUENCE [LARGE SCALE GENOMIC DNA]</scope>
    <source>
        <strain evidence="3 4">NBRC 106415</strain>
    </source>
</reference>
<evidence type="ECO:0000313" key="4">
    <source>
        <dbReference type="Proteomes" id="UP000400924"/>
    </source>
</evidence>
<dbReference type="CDD" id="cd00531">
    <property type="entry name" value="NTF2_like"/>
    <property type="match status" value="1"/>
</dbReference>
<name>A0A5N8XYX4_9ACTN</name>
<dbReference type="InterPro" id="IPR016887">
    <property type="entry name" value="UCP028470_steroid_isom-rel"/>
</dbReference>
<dbReference type="EMBL" id="VJZC01000848">
    <property type="protein sequence ID" value="MPY64569.1"/>
    <property type="molecule type" value="Genomic_DNA"/>
</dbReference>
<feature type="signal peptide" evidence="1">
    <location>
        <begin position="1"/>
        <end position="20"/>
    </location>
</feature>
<evidence type="ECO:0000313" key="3">
    <source>
        <dbReference type="EMBL" id="MPY64569.1"/>
    </source>
</evidence>
<evidence type="ECO:0000259" key="2">
    <source>
        <dbReference type="Pfam" id="PF08332"/>
    </source>
</evidence>
<protein>
    <submittedName>
        <fullName evidence="3">SgcJ/EcaC family oxidoreductase</fullName>
    </submittedName>
</protein>